<protein>
    <submittedName>
        <fullName evidence="1">Uncharacterized protein</fullName>
    </submittedName>
</protein>
<dbReference type="EMBL" id="LT907975">
    <property type="protein sequence ID" value="SOB56983.1"/>
    <property type="molecule type" value="Genomic_DNA"/>
</dbReference>
<dbReference type="KEGG" id="pprf:DPRO_0105"/>
<name>A0A2C8F3L1_9BACT</name>
<evidence type="ECO:0000313" key="1">
    <source>
        <dbReference type="EMBL" id="SOB56983.1"/>
    </source>
</evidence>
<gene>
    <name evidence="1" type="ORF">DPRO_0105</name>
</gene>
<proteinExistence type="predicted"/>
<keyword evidence="2" id="KW-1185">Reference proteome</keyword>
<reference evidence="2" key="1">
    <citation type="submission" date="2017-09" db="EMBL/GenBank/DDBJ databases">
        <authorList>
            <person name="Regsiter A."/>
            <person name="William W."/>
        </authorList>
    </citation>
    <scope>NUCLEOTIDE SEQUENCE [LARGE SCALE GENOMIC DNA]</scope>
    <source>
        <strain evidence="2">500-1</strain>
    </source>
</reference>
<dbReference type="AlphaFoldDB" id="A0A2C8F3L1"/>
<organism evidence="1 2">
    <name type="scientific">Pseudodesulfovibrio profundus</name>
    <dbReference type="NCBI Taxonomy" id="57320"/>
    <lineage>
        <taxon>Bacteria</taxon>
        <taxon>Pseudomonadati</taxon>
        <taxon>Thermodesulfobacteriota</taxon>
        <taxon>Desulfovibrionia</taxon>
        <taxon>Desulfovibrionales</taxon>
        <taxon>Desulfovibrionaceae</taxon>
    </lineage>
</organism>
<accession>A0A2C8F3L1</accession>
<evidence type="ECO:0000313" key="2">
    <source>
        <dbReference type="Proteomes" id="UP000219215"/>
    </source>
</evidence>
<sequence length="85" mass="9709">MKKRVVFIKEFCEIMGLTEHSVRSHLQRSSLQSDGIGVLPKPFKLGRKLAWTTDMIMAFLEKKELEAVGFDSSQKQLCKNPKQKG</sequence>
<dbReference type="RefSeq" id="WP_097010307.1">
    <property type="nucleotide sequence ID" value="NZ_LT907975.1"/>
</dbReference>
<dbReference type="Proteomes" id="UP000219215">
    <property type="component" value="Chromosome DPRO"/>
</dbReference>